<gene>
    <name evidence="1" type="ORF">UXM345_LOCUS28109</name>
</gene>
<dbReference type="Proteomes" id="UP000663842">
    <property type="component" value="Unassembled WGS sequence"/>
</dbReference>
<proteinExistence type="predicted"/>
<evidence type="ECO:0000313" key="2">
    <source>
        <dbReference type="Proteomes" id="UP000663842"/>
    </source>
</evidence>
<name>A0A820B9C1_9BILA</name>
<protein>
    <submittedName>
        <fullName evidence="1">Uncharacterized protein</fullName>
    </submittedName>
</protein>
<organism evidence="1 2">
    <name type="scientific">Rotaria magnacalcarata</name>
    <dbReference type="NCBI Taxonomy" id="392030"/>
    <lineage>
        <taxon>Eukaryota</taxon>
        <taxon>Metazoa</taxon>
        <taxon>Spiralia</taxon>
        <taxon>Gnathifera</taxon>
        <taxon>Rotifera</taxon>
        <taxon>Eurotatoria</taxon>
        <taxon>Bdelloidea</taxon>
        <taxon>Philodinida</taxon>
        <taxon>Philodinidae</taxon>
        <taxon>Rotaria</taxon>
    </lineage>
</organism>
<evidence type="ECO:0000313" key="1">
    <source>
        <dbReference type="EMBL" id="CAF4202918.1"/>
    </source>
</evidence>
<sequence length="161" mass="18794">MQKRQFTVVHFYRPGMLSLYKLIQVRDEDLLMLTFHYCLLTNGFKVFSLNQPSEILKLRTVEDSVPMYYVFDGLLLKCHHDTVVTENPLDIEFGTNHGYEIECKQRCSSFVGEFIIDDTLNKHNAGTENSVQNSLKDIPENKRRLIDQQVDHEPRDGHVHP</sequence>
<reference evidence="1" key="1">
    <citation type="submission" date="2021-02" db="EMBL/GenBank/DDBJ databases">
        <authorList>
            <person name="Nowell W R."/>
        </authorList>
    </citation>
    <scope>NUCLEOTIDE SEQUENCE</scope>
</reference>
<accession>A0A820B9C1</accession>
<dbReference type="AlphaFoldDB" id="A0A820B9C1"/>
<dbReference type="EMBL" id="CAJOBF010006314">
    <property type="protein sequence ID" value="CAF4202918.1"/>
    <property type="molecule type" value="Genomic_DNA"/>
</dbReference>
<comment type="caution">
    <text evidence="1">The sequence shown here is derived from an EMBL/GenBank/DDBJ whole genome shotgun (WGS) entry which is preliminary data.</text>
</comment>